<sequence>MSNPVDSHNDSHDVSTSDSHNISDSHDTTIVNQSTDPAMMEQLTKMTDQVSQMAQGAQNLAQSLGQSLASVVQSVMGSFNFDIFKDQSSSASL</sequence>
<dbReference type="EMBL" id="RBZV01000006">
    <property type="protein sequence ID" value="RKP46894.1"/>
    <property type="molecule type" value="Genomic_DNA"/>
</dbReference>
<comment type="caution">
    <text evidence="2">The sequence shown here is derived from an EMBL/GenBank/DDBJ whole genome shotgun (WGS) entry which is preliminary data.</text>
</comment>
<evidence type="ECO:0000313" key="2">
    <source>
        <dbReference type="EMBL" id="RKP46894.1"/>
    </source>
</evidence>
<feature type="region of interest" description="Disordered" evidence="1">
    <location>
        <begin position="1"/>
        <end position="34"/>
    </location>
</feature>
<dbReference type="AlphaFoldDB" id="A0A494XFL8"/>
<dbReference type="RefSeq" id="WP_121278753.1">
    <property type="nucleotide sequence ID" value="NZ_RBZV01000006.1"/>
</dbReference>
<evidence type="ECO:0000313" key="3">
    <source>
        <dbReference type="Proteomes" id="UP000280434"/>
    </source>
</evidence>
<name>A0A494XFL8_9BURK</name>
<evidence type="ECO:0000256" key="1">
    <source>
        <dbReference type="SAM" id="MobiDB-lite"/>
    </source>
</evidence>
<protein>
    <submittedName>
        <fullName evidence="2">Uncharacterized protein</fullName>
    </submittedName>
</protein>
<gene>
    <name evidence="2" type="ORF">D7S89_16210</name>
</gene>
<feature type="compositionally biased region" description="Basic and acidic residues" evidence="1">
    <location>
        <begin position="7"/>
        <end position="27"/>
    </location>
</feature>
<keyword evidence="3" id="KW-1185">Reference proteome</keyword>
<organism evidence="2 3">
    <name type="scientific">Trinickia fusca</name>
    <dbReference type="NCBI Taxonomy" id="2419777"/>
    <lineage>
        <taxon>Bacteria</taxon>
        <taxon>Pseudomonadati</taxon>
        <taxon>Pseudomonadota</taxon>
        <taxon>Betaproteobacteria</taxon>
        <taxon>Burkholderiales</taxon>
        <taxon>Burkholderiaceae</taxon>
        <taxon>Trinickia</taxon>
    </lineage>
</organism>
<proteinExistence type="predicted"/>
<accession>A0A494XFL8</accession>
<reference evidence="2 3" key="1">
    <citation type="submission" date="2018-10" db="EMBL/GenBank/DDBJ databases">
        <title>Paraburkholderia sp. 7MK8-2, isolated from soil.</title>
        <authorList>
            <person name="Gao Z.-H."/>
            <person name="Qiu L.-H."/>
        </authorList>
    </citation>
    <scope>NUCLEOTIDE SEQUENCE [LARGE SCALE GENOMIC DNA]</scope>
    <source>
        <strain evidence="2 3">7MK8-2</strain>
    </source>
</reference>
<dbReference type="Proteomes" id="UP000280434">
    <property type="component" value="Unassembled WGS sequence"/>
</dbReference>